<evidence type="ECO:0000259" key="4">
    <source>
        <dbReference type="PROSITE" id="PS50987"/>
    </source>
</evidence>
<dbReference type="GO" id="GO:0003700">
    <property type="term" value="F:DNA-binding transcription factor activity"/>
    <property type="evidence" value="ECO:0007669"/>
    <property type="project" value="InterPro"/>
</dbReference>
<dbReference type="InterPro" id="IPR011991">
    <property type="entry name" value="ArsR-like_HTH"/>
</dbReference>
<dbReference type="CDD" id="cd00090">
    <property type="entry name" value="HTH_ARSR"/>
    <property type="match status" value="1"/>
</dbReference>
<dbReference type="InterPro" id="IPR001845">
    <property type="entry name" value="HTH_ArsR_DNA-bd_dom"/>
</dbReference>
<keyword evidence="2" id="KW-0238">DNA-binding</keyword>
<dbReference type="Proteomes" id="UP000260812">
    <property type="component" value="Unassembled WGS sequence"/>
</dbReference>
<reference evidence="5" key="1">
    <citation type="submission" date="2018-08" db="EMBL/GenBank/DDBJ databases">
        <title>A genome reference for cultivated species of the human gut microbiota.</title>
        <authorList>
            <person name="Zou Y."/>
            <person name="Xue W."/>
            <person name="Luo G."/>
        </authorList>
    </citation>
    <scope>NUCLEOTIDE SEQUENCE [LARGE SCALE GENOMIC DNA]</scope>
    <source>
        <strain evidence="5">TF05-5AC</strain>
    </source>
</reference>
<dbReference type="InterPro" id="IPR036388">
    <property type="entry name" value="WH-like_DNA-bd_sf"/>
</dbReference>
<dbReference type="EMBL" id="QVLV01000027">
    <property type="protein sequence ID" value="RGE56305.1"/>
    <property type="molecule type" value="Genomic_DNA"/>
</dbReference>
<evidence type="ECO:0000256" key="1">
    <source>
        <dbReference type="ARBA" id="ARBA00023015"/>
    </source>
</evidence>
<feature type="domain" description="HTH arsR-type" evidence="4">
    <location>
        <begin position="13"/>
        <end position="117"/>
    </location>
</feature>
<keyword evidence="3" id="KW-0804">Transcription</keyword>
<dbReference type="SMART" id="SM00418">
    <property type="entry name" value="HTH_ARSR"/>
    <property type="match status" value="1"/>
</dbReference>
<dbReference type="SUPFAM" id="SSF46785">
    <property type="entry name" value="Winged helix' DNA-binding domain"/>
    <property type="match status" value="1"/>
</dbReference>
<dbReference type="InterPro" id="IPR036390">
    <property type="entry name" value="WH_DNA-bd_sf"/>
</dbReference>
<dbReference type="GeneID" id="97990016"/>
<dbReference type="PRINTS" id="PR00778">
    <property type="entry name" value="HTHARSR"/>
</dbReference>
<gene>
    <name evidence="5" type="ORF">DXC51_24965</name>
</gene>
<dbReference type="PROSITE" id="PS50987">
    <property type="entry name" value="HTH_ARSR_2"/>
    <property type="match status" value="1"/>
</dbReference>
<dbReference type="PANTHER" id="PTHR43132">
    <property type="entry name" value="ARSENICAL RESISTANCE OPERON REPRESSOR ARSR-RELATED"/>
    <property type="match status" value="1"/>
</dbReference>
<dbReference type="GO" id="GO:0003677">
    <property type="term" value="F:DNA binding"/>
    <property type="evidence" value="ECO:0007669"/>
    <property type="project" value="UniProtKB-KW"/>
</dbReference>
<dbReference type="Pfam" id="PF01022">
    <property type="entry name" value="HTH_5"/>
    <property type="match status" value="1"/>
</dbReference>
<evidence type="ECO:0000256" key="2">
    <source>
        <dbReference type="ARBA" id="ARBA00023125"/>
    </source>
</evidence>
<evidence type="ECO:0000313" key="5">
    <source>
        <dbReference type="EMBL" id="RGE56305.1"/>
    </source>
</evidence>
<protein>
    <submittedName>
        <fullName evidence="5">Transcriptional regulator</fullName>
    </submittedName>
</protein>
<keyword evidence="6" id="KW-1185">Reference proteome</keyword>
<proteinExistence type="predicted"/>
<evidence type="ECO:0000313" key="6">
    <source>
        <dbReference type="Proteomes" id="UP000260812"/>
    </source>
</evidence>
<dbReference type="RefSeq" id="WP_117545630.1">
    <property type="nucleotide sequence ID" value="NZ_JBKUNB010000005.1"/>
</dbReference>
<evidence type="ECO:0000256" key="3">
    <source>
        <dbReference type="ARBA" id="ARBA00023163"/>
    </source>
</evidence>
<organism evidence="5 6">
    <name type="scientific">Eisenbergiella massiliensis</name>
    <dbReference type="NCBI Taxonomy" id="1720294"/>
    <lineage>
        <taxon>Bacteria</taxon>
        <taxon>Bacillati</taxon>
        <taxon>Bacillota</taxon>
        <taxon>Clostridia</taxon>
        <taxon>Lachnospirales</taxon>
        <taxon>Lachnospiraceae</taxon>
        <taxon>Eisenbergiella</taxon>
    </lineage>
</organism>
<sequence>MEETFSERREAFLEEFRQCQAALFALGDNTRQCIIITLIKNGGKCGLRVGEIQKETSVSRTAVSHHLKVLLETGIINVRRKGTMNFYYLDPKSSSLRQLTHFWEQVEPMMDLCEKNRKTDEKGEYR</sequence>
<dbReference type="InterPro" id="IPR051011">
    <property type="entry name" value="Metal_resp_trans_reg"/>
</dbReference>
<dbReference type="PANTHER" id="PTHR43132:SF6">
    <property type="entry name" value="HTH-TYPE TRANSCRIPTIONAL REPRESSOR CZRA"/>
    <property type="match status" value="1"/>
</dbReference>
<name>A0A3E3HX55_9FIRM</name>
<keyword evidence="1" id="KW-0805">Transcription regulation</keyword>
<dbReference type="AlphaFoldDB" id="A0A3E3HX55"/>
<accession>A0A3E3HX55</accession>
<comment type="caution">
    <text evidence="5">The sequence shown here is derived from an EMBL/GenBank/DDBJ whole genome shotgun (WGS) entry which is preliminary data.</text>
</comment>
<dbReference type="Gene3D" id="1.10.10.10">
    <property type="entry name" value="Winged helix-like DNA-binding domain superfamily/Winged helix DNA-binding domain"/>
    <property type="match status" value="1"/>
</dbReference>